<sequence length="75" mass="7454">MAMDEVGQNGDRKGMDTSPGALKGIPAMVDGPSATAAAPEATDRDCLRNGTVAGSSGGIGPLRGKKGGRKAVENK</sequence>
<name>A0A7J0GIQ4_9ERIC</name>
<protein>
    <submittedName>
        <fullName evidence="2">Uncharacterized protein</fullName>
    </submittedName>
</protein>
<accession>A0A7J0GIQ4</accession>
<organism evidence="2 3">
    <name type="scientific">Actinidia rufa</name>
    <dbReference type="NCBI Taxonomy" id="165716"/>
    <lineage>
        <taxon>Eukaryota</taxon>
        <taxon>Viridiplantae</taxon>
        <taxon>Streptophyta</taxon>
        <taxon>Embryophyta</taxon>
        <taxon>Tracheophyta</taxon>
        <taxon>Spermatophyta</taxon>
        <taxon>Magnoliopsida</taxon>
        <taxon>eudicotyledons</taxon>
        <taxon>Gunneridae</taxon>
        <taxon>Pentapetalae</taxon>
        <taxon>asterids</taxon>
        <taxon>Ericales</taxon>
        <taxon>Actinidiaceae</taxon>
        <taxon>Actinidia</taxon>
    </lineage>
</organism>
<evidence type="ECO:0000313" key="2">
    <source>
        <dbReference type="EMBL" id="GFZ10680.1"/>
    </source>
</evidence>
<comment type="caution">
    <text evidence="2">The sequence shown here is derived from an EMBL/GenBank/DDBJ whole genome shotgun (WGS) entry which is preliminary data.</text>
</comment>
<feature type="region of interest" description="Disordered" evidence="1">
    <location>
        <begin position="1"/>
        <end position="75"/>
    </location>
</feature>
<keyword evidence="3" id="KW-1185">Reference proteome</keyword>
<gene>
    <name evidence="2" type="ORF">Acr_22g0000780</name>
</gene>
<reference evidence="2 3" key="1">
    <citation type="submission" date="2019-07" db="EMBL/GenBank/DDBJ databases">
        <title>De Novo Assembly of kiwifruit Actinidia rufa.</title>
        <authorList>
            <person name="Sugita-Konishi S."/>
            <person name="Sato K."/>
            <person name="Mori E."/>
            <person name="Abe Y."/>
            <person name="Kisaki G."/>
            <person name="Hamano K."/>
            <person name="Suezawa K."/>
            <person name="Otani M."/>
            <person name="Fukuda T."/>
            <person name="Manabe T."/>
            <person name="Gomi K."/>
            <person name="Tabuchi M."/>
            <person name="Akimitsu K."/>
            <person name="Kataoka I."/>
        </authorList>
    </citation>
    <scope>NUCLEOTIDE SEQUENCE [LARGE SCALE GENOMIC DNA]</scope>
    <source>
        <strain evidence="3">cv. Fuchu</strain>
    </source>
</reference>
<dbReference type="AlphaFoldDB" id="A0A7J0GIQ4"/>
<dbReference type="EMBL" id="BJWL01000022">
    <property type="protein sequence ID" value="GFZ10680.1"/>
    <property type="molecule type" value="Genomic_DNA"/>
</dbReference>
<evidence type="ECO:0000256" key="1">
    <source>
        <dbReference type="SAM" id="MobiDB-lite"/>
    </source>
</evidence>
<proteinExistence type="predicted"/>
<evidence type="ECO:0000313" key="3">
    <source>
        <dbReference type="Proteomes" id="UP000585474"/>
    </source>
</evidence>
<dbReference type="Proteomes" id="UP000585474">
    <property type="component" value="Unassembled WGS sequence"/>
</dbReference>